<evidence type="ECO:0000313" key="2">
    <source>
        <dbReference type="Proteomes" id="UP000190367"/>
    </source>
</evidence>
<reference evidence="2" key="1">
    <citation type="submission" date="2017-02" db="EMBL/GenBank/DDBJ databases">
        <authorList>
            <person name="Varghese N."/>
            <person name="Submissions S."/>
        </authorList>
    </citation>
    <scope>NUCLEOTIDE SEQUENCE [LARGE SCALE GENOMIC DNA]</scope>
    <source>
        <strain evidence="2">DSM 22224</strain>
    </source>
</reference>
<dbReference type="RefSeq" id="WP_078668630.1">
    <property type="nucleotide sequence ID" value="NZ_FUWZ01000002.1"/>
</dbReference>
<gene>
    <name evidence="1" type="ORF">SAMN04488128_10228</name>
</gene>
<evidence type="ECO:0000313" key="1">
    <source>
        <dbReference type="EMBL" id="SJZ95570.1"/>
    </source>
</evidence>
<dbReference type="Proteomes" id="UP000190367">
    <property type="component" value="Unassembled WGS sequence"/>
</dbReference>
<dbReference type="OrthoDB" id="1417318at2"/>
<keyword evidence="2" id="KW-1185">Reference proteome</keyword>
<name>A0A1T4PVI8_9BACT</name>
<dbReference type="STRING" id="634771.SAMN04488128_10228"/>
<dbReference type="AlphaFoldDB" id="A0A1T4PVI8"/>
<sequence length="452" mass="52498">MTLSPIPVYVINLEKRTDRKDNILKEFHGKNEFSLSIVTAFEHKQGTKGLWKTIQHIISHYAKKDDEYIIICEDDIQFSTHYTPKYLHHCIQEAKAKGADLLLGGVSWYNGHISVTSNLYWAEQFTGLHFTVIFRKFFNVILNTSLHDPEVADYKIASLSNDVLFMYPFIATQREFGYSDVTSLNNEPGRVEQLFNLVEERVHKLERLSKIYQHAISTRPPSYTNLEYDSLCIPTYVINLPERTDRLMHIKSEFEGRKEFNVTVIEACKHHIGAFGLWLSIRKIVGIAMENNDDVILICEDDHQFTNSYSKEYLLQNILEAHHDGIDYLSGGTGRFDCVVPITSNRYWVSHCLSTQFIILYKKFFTKILNEPYDESTISDLLLSSITSQKMLLYPFVSIQKNFGYSDITPAHNEDKELITRLFSESMNRLQHIQQAHQKYASFRTQQISIAY</sequence>
<proteinExistence type="predicted"/>
<evidence type="ECO:0008006" key="3">
    <source>
        <dbReference type="Google" id="ProtNLM"/>
    </source>
</evidence>
<dbReference type="EMBL" id="FUWZ01000002">
    <property type="protein sequence ID" value="SJZ95570.1"/>
    <property type="molecule type" value="Genomic_DNA"/>
</dbReference>
<organism evidence="1 2">
    <name type="scientific">Chitinophaga eiseniae</name>
    <dbReference type="NCBI Taxonomy" id="634771"/>
    <lineage>
        <taxon>Bacteria</taxon>
        <taxon>Pseudomonadati</taxon>
        <taxon>Bacteroidota</taxon>
        <taxon>Chitinophagia</taxon>
        <taxon>Chitinophagales</taxon>
        <taxon>Chitinophagaceae</taxon>
        <taxon>Chitinophaga</taxon>
    </lineage>
</organism>
<protein>
    <recommendedName>
        <fullName evidence="3">Glycosyltransferase involved in LPS biosynthesis, GR25 family</fullName>
    </recommendedName>
</protein>
<accession>A0A1T4PVI8</accession>